<dbReference type="AlphaFoldDB" id="A0A835ZFV2"/>
<dbReference type="Proteomes" id="UP000664859">
    <property type="component" value="Unassembled WGS sequence"/>
</dbReference>
<dbReference type="Pfam" id="PF00127">
    <property type="entry name" value="Copper-bind"/>
    <property type="match status" value="1"/>
</dbReference>
<dbReference type="InterPro" id="IPR000923">
    <property type="entry name" value="BlueCu_1"/>
</dbReference>
<dbReference type="InterPro" id="IPR008972">
    <property type="entry name" value="Cupredoxin"/>
</dbReference>
<evidence type="ECO:0000259" key="4">
    <source>
        <dbReference type="Pfam" id="PF00127"/>
    </source>
</evidence>
<comment type="caution">
    <text evidence="5">The sequence shown here is derived from an EMBL/GenBank/DDBJ whole genome shotgun (WGS) entry which is preliminary data.</text>
</comment>
<dbReference type="SUPFAM" id="SSF49503">
    <property type="entry name" value="Cupredoxins"/>
    <property type="match status" value="1"/>
</dbReference>
<proteinExistence type="predicted"/>
<evidence type="ECO:0000313" key="5">
    <source>
        <dbReference type="EMBL" id="KAG5189739.1"/>
    </source>
</evidence>
<evidence type="ECO:0000256" key="2">
    <source>
        <dbReference type="ARBA" id="ARBA00023008"/>
    </source>
</evidence>
<dbReference type="Gene3D" id="2.60.40.420">
    <property type="entry name" value="Cupredoxins - blue copper proteins"/>
    <property type="match status" value="1"/>
</dbReference>
<evidence type="ECO:0000256" key="1">
    <source>
        <dbReference type="ARBA" id="ARBA00022723"/>
    </source>
</evidence>
<sequence>MLVGGMKRIAVLLMFFAACGYAEVSGTSLLRSDRALALSACEQKFRGCKTCKTDLSACTQCKPNQATSATAAYKSYALKDGRCVMTVNRPWYFAPAAMPVINLLAGDKVKFIWADSNPHNVWKVPSATCDLSATGAKQLYPSAAGTTATASGTTVPKFNTGPLAAGTYYYACGVGSGYHCSSGFMKVKVVVAALPA</sequence>
<gene>
    <name evidence="5" type="ORF">JKP88DRAFT_243239</name>
</gene>
<reference evidence="5" key="1">
    <citation type="submission" date="2021-02" db="EMBL/GenBank/DDBJ databases">
        <title>First Annotated Genome of the Yellow-green Alga Tribonema minus.</title>
        <authorList>
            <person name="Mahan K.M."/>
        </authorList>
    </citation>
    <scope>NUCLEOTIDE SEQUENCE</scope>
    <source>
        <strain evidence="5">UTEX B ZZ1240</strain>
    </source>
</reference>
<keyword evidence="1" id="KW-0479">Metal-binding</keyword>
<evidence type="ECO:0000313" key="6">
    <source>
        <dbReference type="Proteomes" id="UP000664859"/>
    </source>
</evidence>
<keyword evidence="2" id="KW-0186">Copper</keyword>
<dbReference type="GO" id="GO:0009055">
    <property type="term" value="F:electron transfer activity"/>
    <property type="evidence" value="ECO:0007669"/>
    <property type="project" value="InterPro"/>
</dbReference>
<feature type="chain" id="PRO_5032281864" description="Blue (type 1) copper domain-containing protein" evidence="3">
    <location>
        <begin position="23"/>
        <end position="196"/>
    </location>
</feature>
<dbReference type="GO" id="GO:0005507">
    <property type="term" value="F:copper ion binding"/>
    <property type="evidence" value="ECO:0007669"/>
    <property type="project" value="InterPro"/>
</dbReference>
<dbReference type="PROSITE" id="PS51257">
    <property type="entry name" value="PROKAR_LIPOPROTEIN"/>
    <property type="match status" value="1"/>
</dbReference>
<feature type="domain" description="Blue (type 1) copper" evidence="4">
    <location>
        <begin position="101"/>
        <end position="191"/>
    </location>
</feature>
<dbReference type="EMBL" id="JAFCMP010000046">
    <property type="protein sequence ID" value="KAG5189739.1"/>
    <property type="molecule type" value="Genomic_DNA"/>
</dbReference>
<feature type="signal peptide" evidence="3">
    <location>
        <begin position="1"/>
        <end position="22"/>
    </location>
</feature>
<name>A0A835ZFV2_9STRA</name>
<organism evidence="5 6">
    <name type="scientific">Tribonema minus</name>
    <dbReference type="NCBI Taxonomy" id="303371"/>
    <lineage>
        <taxon>Eukaryota</taxon>
        <taxon>Sar</taxon>
        <taxon>Stramenopiles</taxon>
        <taxon>Ochrophyta</taxon>
        <taxon>PX clade</taxon>
        <taxon>Xanthophyceae</taxon>
        <taxon>Tribonematales</taxon>
        <taxon>Tribonemataceae</taxon>
        <taxon>Tribonema</taxon>
    </lineage>
</organism>
<keyword evidence="3" id="KW-0732">Signal</keyword>
<protein>
    <recommendedName>
        <fullName evidence="4">Blue (type 1) copper domain-containing protein</fullName>
    </recommendedName>
</protein>
<accession>A0A835ZFV2</accession>
<evidence type="ECO:0000256" key="3">
    <source>
        <dbReference type="SAM" id="SignalP"/>
    </source>
</evidence>
<keyword evidence="6" id="KW-1185">Reference proteome</keyword>